<organism evidence="2 3">
    <name type="scientific">Candidatus Methanoperedens nitratireducens</name>
    <dbReference type="NCBI Taxonomy" id="1392998"/>
    <lineage>
        <taxon>Archaea</taxon>
        <taxon>Methanobacteriati</taxon>
        <taxon>Methanobacteriota</taxon>
        <taxon>Stenosarchaea group</taxon>
        <taxon>Methanomicrobia</taxon>
        <taxon>Methanosarcinales</taxon>
        <taxon>ANME-2 cluster</taxon>
        <taxon>Candidatus Methanoperedentaceae</taxon>
        <taxon>Candidatus Methanoperedens</taxon>
    </lineage>
</organism>
<keyword evidence="1" id="KW-0812">Transmembrane</keyword>
<dbReference type="RefSeq" id="WP_218837966.1">
    <property type="nucleotide sequence ID" value="NZ_FZMP01000124.1"/>
</dbReference>
<proteinExistence type="predicted"/>
<feature type="transmembrane region" description="Helical" evidence="1">
    <location>
        <begin position="144"/>
        <end position="161"/>
    </location>
</feature>
<keyword evidence="3" id="KW-1185">Reference proteome</keyword>
<dbReference type="Proteomes" id="UP000218615">
    <property type="component" value="Unassembled WGS sequence"/>
</dbReference>
<feature type="transmembrane region" description="Helical" evidence="1">
    <location>
        <begin position="95"/>
        <end position="123"/>
    </location>
</feature>
<feature type="transmembrane region" description="Helical" evidence="1">
    <location>
        <begin position="54"/>
        <end position="75"/>
    </location>
</feature>
<evidence type="ECO:0000313" key="3">
    <source>
        <dbReference type="Proteomes" id="UP000218615"/>
    </source>
</evidence>
<sequence>MKIISFAMKSVSFPPTLILQESVSARGTICSNQKGGFIDMYKLIKKSIEKSKSLILIAVVSSLIASATAFVYGMIRTFAIILNFVISYGKDPLGVIALLGLMDMFLIATVLFIFAMGMYELFIDNIVLPDWLIIRNLHDLKTKLSSVIILVMGIIFLEHLVEWRDPIGTAFFGISVAVVSVALIAFSYFGQKE</sequence>
<evidence type="ECO:0000256" key="1">
    <source>
        <dbReference type="SAM" id="Phobius"/>
    </source>
</evidence>
<protein>
    <recommendedName>
        <fullName evidence="4">YqhA family protein</fullName>
    </recommendedName>
</protein>
<name>A0A284VNS4_9EURY</name>
<dbReference type="PANTHER" id="PTHR31721">
    <property type="entry name" value="OS06G0710300 PROTEIN"/>
    <property type="match status" value="1"/>
</dbReference>
<evidence type="ECO:0008006" key="4">
    <source>
        <dbReference type="Google" id="ProtNLM"/>
    </source>
</evidence>
<keyword evidence="1" id="KW-0472">Membrane</keyword>
<dbReference type="AlphaFoldDB" id="A0A284VNS4"/>
<keyword evidence="1" id="KW-1133">Transmembrane helix</keyword>
<gene>
    <name evidence="2" type="ORF">MNV_210009</name>
</gene>
<dbReference type="EMBL" id="FZMP01000124">
    <property type="protein sequence ID" value="SNQ60902.1"/>
    <property type="molecule type" value="Genomic_DNA"/>
</dbReference>
<accession>A0A284VNS4</accession>
<dbReference type="Pfam" id="PF03350">
    <property type="entry name" value="UPF0114"/>
    <property type="match status" value="1"/>
</dbReference>
<evidence type="ECO:0000313" key="2">
    <source>
        <dbReference type="EMBL" id="SNQ60902.1"/>
    </source>
</evidence>
<dbReference type="InterPro" id="IPR005134">
    <property type="entry name" value="UPF0114"/>
</dbReference>
<reference evidence="3" key="1">
    <citation type="submission" date="2017-06" db="EMBL/GenBank/DDBJ databases">
        <authorList>
            <person name="Cremers G."/>
        </authorList>
    </citation>
    <scope>NUCLEOTIDE SEQUENCE [LARGE SCALE GENOMIC DNA]</scope>
</reference>
<dbReference type="PANTHER" id="PTHR31721:SF4">
    <property type="entry name" value="OS06G0710300 PROTEIN"/>
    <property type="match status" value="1"/>
</dbReference>
<feature type="transmembrane region" description="Helical" evidence="1">
    <location>
        <begin position="167"/>
        <end position="189"/>
    </location>
</feature>